<keyword evidence="8" id="KW-1185">Reference proteome</keyword>
<comment type="subcellular location">
    <subcellularLocation>
        <location evidence="1">Cell membrane</location>
        <topology evidence="1">Multi-pass membrane protein</topology>
    </subcellularLocation>
</comment>
<evidence type="ECO:0000256" key="4">
    <source>
        <dbReference type="ARBA" id="ARBA00022989"/>
    </source>
</evidence>
<evidence type="ECO:0000313" key="7">
    <source>
        <dbReference type="EMBL" id="MCW1933683.1"/>
    </source>
</evidence>
<feature type="transmembrane region" description="Helical" evidence="6">
    <location>
        <begin position="33"/>
        <end position="52"/>
    </location>
</feature>
<feature type="transmembrane region" description="Helical" evidence="6">
    <location>
        <begin position="175"/>
        <end position="200"/>
    </location>
</feature>
<evidence type="ECO:0000256" key="1">
    <source>
        <dbReference type="ARBA" id="ARBA00004651"/>
    </source>
</evidence>
<evidence type="ECO:0000256" key="3">
    <source>
        <dbReference type="ARBA" id="ARBA00022692"/>
    </source>
</evidence>
<gene>
    <name evidence="7" type="ORF">OKW52_15805</name>
</gene>
<organism evidence="7 8">
    <name type="scientific">Pararhodobacter zhoushanensis</name>
    <dbReference type="NCBI Taxonomy" id="2479545"/>
    <lineage>
        <taxon>Bacteria</taxon>
        <taxon>Pseudomonadati</taxon>
        <taxon>Pseudomonadota</taxon>
        <taxon>Alphaproteobacteria</taxon>
        <taxon>Rhodobacterales</taxon>
        <taxon>Paracoccaceae</taxon>
        <taxon>Pararhodobacter</taxon>
    </lineage>
</organism>
<keyword evidence="5 6" id="KW-0472">Membrane</keyword>
<dbReference type="Pfam" id="PF09678">
    <property type="entry name" value="Caa3_CtaG"/>
    <property type="match status" value="1"/>
</dbReference>
<feature type="transmembrane region" description="Helical" evidence="6">
    <location>
        <begin position="91"/>
        <end position="109"/>
    </location>
</feature>
<dbReference type="Proteomes" id="UP001208938">
    <property type="component" value="Unassembled WGS sequence"/>
</dbReference>
<keyword evidence="2" id="KW-1003">Cell membrane</keyword>
<evidence type="ECO:0000256" key="2">
    <source>
        <dbReference type="ARBA" id="ARBA00022475"/>
    </source>
</evidence>
<keyword evidence="4 6" id="KW-1133">Transmembrane helix</keyword>
<keyword evidence="3 6" id="KW-0812">Transmembrane</keyword>
<feature type="transmembrane region" description="Helical" evidence="6">
    <location>
        <begin position="141"/>
        <end position="163"/>
    </location>
</feature>
<evidence type="ECO:0000256" key="5">
    <source>
        <dbReference type="ARBA" id="ARBA00023136"/>
    </source>
</evidence>
<dbReference type="InterPro" id="IPR019108">
    <property type="entry name" value="Caa3_assmbl_CtaG-rel"/>
</dbReference>
<comment type="caution">
    <text evidence="7">The sequence shown here is derived from an EMBL/GenBank/DDBJ whole genome shotgun (WGS) entry which is preliminary data.</text>
</comment>
<sequence length="251" mass="26520">MEQLSFPDTPGRFSQPVPYCGPAPSPGALWLDWNLSPVLVALLTALLAAGLWRATHRGAFALGWAGLVIAFVSPLCALTTALFLARTGHHLVLLALATPALAIGWPLRWPGRVPGFLMTVAALVLWHLPAAYTLAWDSHAAYWALQGALLVGGWSFWSAVLAPDQARGDSVLADTAFVLGLGSVMSLLGALLTFAPRPLYGEHLATTDLWGLSALADQQAAGLVMWVPGMVLMSAGVALTLVRAWRRSAAA</sequence>
<proteinExistence type="predicted"/>
<name>A0ABT3H1K4_9RHOB</name>
<dbReference type="RefSeq" id="WP_264506563.1">
    <property type="nucleotide sequence ID" value="NZ_JAPDFL010000001.1"/>
</dbReference>
<accession>A0ABT3H1K4</accession>
<evidence type="ECO:0000256" key="6">
    <source>
        <dbReference type="SAM" id="Phobius"/>
    </source>
</evidence>
<protein>
    <submittedName>
        <fullName evidence="7">Cytochrome c oxidase assembly protein</fullName>
    </submittedName>
</protein>
<dbReference type="EMBL" id="JAPDFL010000001">
    <property type="protein sequence ID" value="MCW1933683.1"/>
    <property type="molecule type" value="Genomic_DNA"/>
</dbReference>
<feature type="transmembrane region" description="Helical" evidence="6">
    <location>
        <begin position="116"/>
        <end position="135"/>
    </location>
</feature>
<feature type="transmembrane region" description="Helical" evidence="6">
    <location>
        <begin position="220"/>
        <end position="242"/>
    </location>
</feature>
<evidence type="ECO:0000313" key="8">
    <source>
        <dbReference type="Proteomes" id="UP001208938"/>
    </source>
</evidence>
<feature type="transmembrane region" description="Helical" evidence="6">
    <location>
        <begin position="59"/>
        <end position="85"/>
    </location>
</feature>
<reference evidence="7 8" key="1">
    <citation type="submission" date="2022-10" db="EMBL/GenBank/DDBJ databases">
        <title>Pararhodobacter sp. nov., isolated from marine algae.</title>
        <authorList>
            <person name="Choi B.J."/>
            <person name="Kim J.M."/>
            <person name="Lee J.K."/>
            <person name="Choi D.G."/>
            <person name="Jeon C.O."/>
        </authorList>
    </citation>
    <scope>NUCLEOTIDE SEQUENCE [LARGE SCALE GENOMIC DNA]</scope>
    <source>
        <strain evidence="7 8">ZQ420</strain>
    </source>
</reference>